<dbReference type="InterPro" id="IPR011333">
    <property type="entry name" value="SKP1/BTB/POZ_sf"/>
</dbReference>
<dbReference type="InterPro" id="IPR000210">
    <property type="entry name" value="BTB/POZ_dom"/>
</dbReference>
<dbReference type="PANTHER" id="PTHR22743">
    <property type="entry name" value="MEPRIN/TRAF-LIKE MATH FAMILY-C.ELEGANS"/>
    <property type="match status" value="1"/>
</dbReference>
<evidence type="ECO:0000313" key="4">
    <source>
        <dbReference type="Proteomes" id="UP000008068"/>
    </source>
</evidence>
<dbReference type="PROSITE" id="PS50097">
    <property type="entry name" value="BTB"/>
    <property type="match status" value="1"/>
</dbReference>
<organism evidence="4">
    <name type="scientific">Caenorhabditis brenneri</name>
    <name type="common">Nematode worm</name>
    <dbReference type="NCBI Taxonomy" id="135651"/>
    <lineage>
        <taxon>Eukaryota</taxon>
        <taxon>Metazoa</taxon>
        <taxon>Ecdysozoa</taxon>
        <taxon>Nematoda</taxon>
        <taxon>Chromadorea</taxon>
        <taxon>Rhabditida</taxon>
        <taxon>Rhabditina</taxon>
        <taxon>Rhabditomorpha</taxon>
        <taxon>Rhabditoidea</taxon>
        <taxon>Rhabditidae</taxon>
        <taxon>Peloderinae</taxon>
        <taxon>Caenorhabditis</taxon>
    </lineage>
</organism>
<accession>G0MV15</accession>
<evidence type="ECO:0000256" key="1">
    <source>
        <dbReference type="SAM" id="MobiDB-lite"/>
    </source>
</evidence>
<gene>
    <name evidence="3" type="ORF">CAEBREN_25552</name>
</gene>
<feature type="region of interest" description="Disordered" evidence="1">
    <location>
        <begin position="438"/>
        <end position="458"/>
    </location>
</feature>
<sequence>MSTEPSRKREGDNSNDDPPSKVPVFDPRVTPHDVVLIVKGQKFYCLKEKLAKHSTYFEGMFFKEFSEKDKKEVKIGELRPDVFQLFIDALNGINSITDEYSEIALDAAIFLGSATFEDKILQHFAENSEISLKEQFKMAEEYKTHKLMVQVCASIKDAYQLDEVVPKDLDSFCNRTKNLVMQRSFELLGIRKPPSPPLPEDPDQYFENRMNQIIDQVEIHNHHGQILGDQIELLLEHVLLEGHMHEFSDATVQTVRDNPLIKELVDELQEAHEPEEVNFIQAQIMVLKCKDCYTEVEHLDDWMAPVPPPISAILEDFAIIINRNKRPHRSYRVTLGDRKIDEEYRSITEFAIQYCQNQPIQDVTDHASWIERVNDLNGYLSDEINKRERIQRLMPDGIRQVSNTANFRTINEFVSNIRSFQYSVPRVFQPVVNEEVIEDGPVQDADDQNRDEQDQEDN</sequence>
<dbReference type="InParanoid" id="G0MV15"/>
<evidence type="ECO:0000313" key="3">
    <source>
        <dbReference type="EMBL" id="EGT44482.1"/>
    </source>
</evidence>
<feature type="domain" description="BTB" evidence="2">
    <location>
        <begin position="32"/>
        <end position="90"/>
    </location>
</feature>
<dbReference type="Proteomes" id="UP000008068">
    <property type="component" value="Unassembled WGS sequence"/>
</dbReference>
<reference evidence="4" key="1">
    <citation type="submission" date="2011-07" db="EMBL/GenBank/DDBJ databases">
        <authorList>
            <consortium name="Caenorhabditis brenneri Sequencing and Analysis Consortium"/>
            <person name="Wilson R.K."/>
        </authorList>
    </citation>
    <scope>NUCLEOTIDE SEQUENCE [LARGE SCALE GENOMIC DNA]</scope>
    <source>
        <strain evidence="4">PB2801</strain>
    </source>
</reference>
<name>G0MV15_CAEBE</name>
<dbReference type="OrthoDB" id="10027872at2759"/>
<feature type="compositionally biased region" description="Basic and acidic residues" evidence="1">
    <location>
        <begin position="1"/>
        <end position="12"/>
    </location>
</feature>
<dbReference type="SUPFAM" id="SSF54695">
    <property type="entry name" value="POZ domain"/>
    <property type="match status" value="1"/>
</dbReference>
<dbReference type="Gene3D" id="3.30.710.10">
    <property type="entry name" value="Potassium Channel Kv1.1, Chain A"/>
    <property type="match status" value="1"/>
</dbReference>
<dbReference type="HOGENOM" id="CLU_045032_0_0_1"/>
<feature type="region of interest" description="Disordered" evidence="1">
    <location>
        <begin position="1"/>
        <end position="26"/>
    </location>
</feature>
<dbReference type="PANTHER" id="PTHR22743:SF165">
    <property type="entry name" value="BTB AND MATH DOMAIN CONTAINING-RELATED"/>
    <property type="match status" value="1"/>
</dbReference>
<keyword evidence="4" id="KW-1185">Reference proteome</keyword>
<dbReference type="Pfam" id="PF00651">
    <property type="entry name" value="BTB"/>
    <property type="match status" value="1"/>
</dbReference>
<dbReference type="InterPro" id="IPR052664">
    <property type="entry name" value="BTB-MATH_domain_protein"/>
</dbReference>
<dbReference type="AlphaFoldDB" id="G0MV15"/>
<evidence type="ECO:0000259" key="2">
    <source>
        <dbReference type="PROSITE" id="PS50097"/>
    </source>
</evidence>
<dbReference type="CDD" id="cd01165">
    <property type="entry name" value="BTB_POZ"/>
    <property type="match status" value="1"/>
</dbReference>
<proteinExistence type="predicted"/>
<protein>
    <recommendedName>
        <fullName evidence="2">BTB domain-containing protein</fullName>
    </recommendedName>
</protein>
<dbReference type="EMBL" id="GL379813">
    <property type="protein sequence ID" value="EGT44482.1"/>
    <property type="molecule type" value="Genomic_DNA"/>
</dbReference>
<dbReference type="SMART" id="SM00225">
    <property type="entry name" value="BTB"/>
    <property type="match status" value="1"/>
</dbReference>